<evidence type="ECO:0000256" key="1">
    <source>
        <dbReference type="SAM" id="MobiDB-lite"/>
    </source>
</evidence>
<name>A0A514BTJ6_9GAMM</name>
<dbReference type="KEGG" id="lyj:FKV23_12050"/>
<dbReference type="AlphaFoldDB" id="A0A514BTJ6"/>
<evidence type="ECO:0000313" key="2">
    <source>
        <dbReference type="EMBL" id="QDH70731.1"/>
    </source>
</evidence>
<gene>
    <name evidence="2" type="ORF">FKV23_12050</name>
</gene>
<feature type="region of interest" description="Disordered" evidence="1">
    <location>
        <begin position="1"/>
        <end position="25"/>
    </location>
</feature>
<dbReference type="OrthoDB" id="6064646at2"/>
<evidence type="ECO:0000313" key="3">
    <source>
        <dbReference type="Proteomes" id="UP000317199"/>
    </source>
</evidence>
<dbReference type="EMBL" id="CP041242">
    <property type="protein sequence ID" value="QDH70731.1"/>
    <property type="molecule type" value="Genomic_DNA"/>
</dbReference>
<organism evidence="2 3">
    <name type="scientific">Marilutibacter alkalisoli</name>
    <dbReference type="NCBI Taxonomy" id="2591633"/>
    <lineage>
        <taxon>Bacteria</taxon>
        <taxon>Pseudomonadati</taxon>
        <taxon>Pseudomonadota</taxon>
        <taxon>Gammaproteobacteria</taxon>
        <taxon>Lysobacterales</taxon>
        <taxon>Lysobacteraceae</taxon>
        <taxon>Marilutibacter</taxon>
    </lineage>
</organism>
<proteinExistence type="predicted"/>
<sequence>MPIPTPFSHVPRAPTSRQRSRHRGAGPRLLTALVGVLLAMGAYAGDAKPVQTASTANEPATLPEPLRQDLSAKLPAGLPIEIDNPYGSVFLRFGGYEHEVGIHSTLQQPPGAPTIEFLPEQGDGRYRIAPGCPMARPWPRHSVLTWWSTCRRSTRSASAPTSGRSSAGVS</sequence>
<keyword evidence="3" id="KW-1185">Reference proteome</keyword>
<protein>
    <submittedName>
        <fullName evidence="2">Uncharacterized protein</fullName>
    </submittedName>
</protein>
<dbReference type="RefSeq" id="WP_141624063.1">
    <property type="nucleotide sequence ID" value="NZ_CP041242.1"/>
</dbReference>
<reference evidence="2 3" key="1">
    <citation type="submission" date="2019-06" db="EMBL/GenBank/DDBJ databases">
        <title>Lysobacter alkalisoli sp. nov. isolated from saline-alkali soil.</title>
        <authorList>
            <person name="Sun J.-Q."/>
            <person name="Xu L."/>
        </authorList>
    </citation>
    <scope>NUCLEOTIDE SEQUENCE [LARGE SCALE GENOMIC DNA]</scope>
    <source>
        <strain evidence="2 3">SJ-36</strain>
    </source>
</reference>
<accession>A0A514BTJ6</accession>
<dbReference type="Proteomes" id="UP000317199">
    <property type="component" value="Chromosome"/>
</dbReference>